<evidence type="ECO:0000313" key="2">
    <source>
        <dbReference type="EMBL" id="KAK3008069.1"/>
    </source>
</evidence>
<dbReference type="GO" id="GO:0015074">
    <property type="term" value="P:DNA integration"/>
    <property type="evidence" value="ECO:0007669"/>
    <property type="project" value="InterPro"/>
</dbReference>
<dbReference type="AlphaFoldDB" id="A0AA89AL53"/>
<dbReference type="Gene3D" id="3.30.420.10">
    <property type="entry name" value="Ribonuclease H-like superfamily/Ribonuclease H"/>
    <property type="match status" value="1"/>
</dbReference>
<reference evidence="2" key="1">
    <citation type="submission" date="2022-12" db="EMBL/GenBank/DDBJ databases">
        <title>Draft genome assemblies for two species of Escallonia (Escalloniales).</title>
        <authorList>
            <person name="Chanderbali A."/>
            <person name="Dervinis C."/>
            <person name="Anghel I."/>
            <person name="Soltis D."/>
            <person name="Soltis P."/>
            <person name="Zapata F."/>
        </authorList>
    </citation>
    <scope>NUCLEOTIDE SEQUENCE</scope>
    <source>
        <strain evidence="2">UCBG64.0493</strain>
        <tissue evidence="2">Leaf</tissue>
    </source>
</reference>
<sequence>MWGMDILGPFPLASAQRKFVIVAIDYFTKWVEVEALATIKEKKREDFFWRAVICRLGIPRVLITDNGKQFDNTLFRAFCANLTIEHRFTSVAHLQTNRQTEVTNRTLLQGLKKKLDGAKGLWVEELPKILWAYHTTTRTATGETPFSLAFGIEAIIPLEIGLPSARLVTYNPDTNDAGLRGNLDLLDEMRDQAAMRLAAYQHKVAKFFDKRVRYHAFHIGDLVYVEWTFPPRKMPMESSHQIGKVRTG</sequence>
<dbReference type="Proteomes" id="UP001188597">
    <property type="component" value="Unassembled WGS sequence"/>
</dbReference>
<keyword evidence="3" id="KW-1185">Reference proteome</keyword>
<dbReference type="InterPro" id="IPR036397">
    <property type="entry name" value="RNaseH_sf"/>
</dbReference>
<evidence type="ECO:0000259" key="1">
    <source>
        <dbReference type="PROSITE" id="PS50994"/>
    </source>
</evidence>
<organism evidence="2 3">
    <name type="scientific">Escallonia herrerae</name>
    <dbReference type="NCBI Taxonomy" id="1293975"/>
    <lineage>
        <taxon>Eukaryota</taxon>
        <taxon>Viridiplantae</taxon>
        <taxon>Streptophyta</taxon>
        <taxon>Embryophyta</taxon>
        <taxon>Tracheophyta</taxon>
        <taxon>Spermatophyta</taxon>
        <taxon>Magnoliopsida</taxon>
        <taxon>eudicotyledons</taxon>
        <taxon>Gunneridae</taxon>
        <taxon>Pentapetalae</taxon>
        <taxon>asterids</taxon>
        <taxon>campanulids</taxon>
        <taxon>Escalloniales</taxon>
        <taxon>Escalloniaceae</taxon>
        <taxon>Escallonia</taxon>
    </lineage>
</organism>
<comment type="caution">
    <text evidence="2">The sequence shown here is derived from an EMBL/GenBank/DDBJ whole genome shotgun (WGS) entry which is preliminary data.</text>
</comment>
<dbReference type="InterPro" id="IPR001584">
    <property type="entry name" value="Integrase_cat-core"/>
</dbReference>
<dbReference type="Pfam" id="PF00665">
    <property type="entry name" value="rve"/>
    <property type="match status" value="1"/>
</dbReference>
<gene>
    <name evidence="2" type="ORF">RJ639_013512</name>
</gene>
<proteinExistence type="predicted"/>
<dbReference type="SUPFAM" id="SSF53098">
    <property type="entry name" value="Ribonuclease H-like"/>
    <property type="match status" value="1"/>
</dbReference>
<evidence type="ECO:0000313" key="3">
    <source>
        <dbReference type="Proteomes" id="UP001188597"/>
    </source>
</evidence>
<name>A0AA89AL53_9ASTE</name>
<dbReference type="PANTHER" id="PTHR48475">
    <property type="entry name" value="RIBONUCLEASE H"/>
    <property type="match status" value="1"/>
</dbReference>
<feature type="domain" description="Integrase catalytic" evidence="1">
    <location>
        <begin position="1"/>
        <end position="153"/>
    </location>
</feature>
<protein>
    <recommendedName>
        <fullName evidence="1">Integrase catalytic domain-containing protein</fullName>
    </recommendedName>
</protein>
<dbReference type="GO" id="GO:0003676">
    <property type="term" value="F:nucleic acid binding"/>
    <property type="evidence" value="ECO:0007669"/>
    <property type="project" value="InterPro"/>
</dbReference>
<accession>A0AA89AL53</accession>
<dbReference type="EMBL" id="JAVXUP010001790">
    <property type="protein sequence ID" value="KAK3008069.1"/>
    <property type="molecule type" value="Genomic_DNA"/>
</dbReference>
<dbReference type="PROSITE" id="PS50994">
    <property type="entry name" value="INTEGRASE"/>
    <property type="match status" value="1"/>
</dbReference>
<dbReference type="InterPro" id="IPR012337">
    <property type="entry name" value="RNaseH-like_sf"/>
</dbReference>
<dbReference type="PANTHER" id="PTHR48475:SF2">
    <property type="entry name" value="RIBONUCLEASE H"/>
    <property type="match status" value="1"/>
</dbReference>